<dbReference type="GO" id="GO:0005930">
    <property type="term" value="C:axoneme"/>
    <property type="evidence" value="ECO:0007669"/>
    <property type="project" value="UniProtKB-SubCell"/>
</dbReference>
<keyword evidence="2" id="KW-0433">Leucine-rich repeat</keyword>
<feature type="compositionally biased region" description="Basic and acidic residues" evidence="3">
    <location>
        <begin position="1612"/>
        <end position="1629"/>
    </location>
</feature>
<dbReference type="EMBL" id="JALJOU010000046">
    <property type="protein sequence ID" value="KAK9831455.1"/>
    <property type="molecule type" value="Genomic_DNA"/>
</dbReference>
<keyword evidence="4" id="KW-0812">Transmembrane</keyword>
<dbReference type="InterPro" id="IPR013783">
    <property type="entry name" value="Ig-like_fold"/>
</dbReference>
<keyword evidence="8" id="KW-1185">Reference proteome</keyword>
<feature type="region of interest" description="Disordered" evidence="3">
    <location>
        <begin position="1328"/>
        <end position="1374"/>
    </location>
</feature>
<dbReference type="Pfam" id="PF08263">
    <property type="entry name" value="LRRNT_2"/>
    <property type="match status" value="1"/>
</dbReference>
<dbReference type="Pfam" id="PF00560">
    <property type="entry name" value="LRR_1"/>
    <property type="match status" value="1"/>
</dbReference>
<dbReference type="Proteomes" id="UP001445335">
    <property type="component" value="Unassembled WGS sequence"/>
</dbReference>
<feature type="region of interest" description="Disordered" evidence="3">
    <location>
        <begin position="1588"/>
        <end position="1631"/>
    </location>
</feature>
<feature type="region of interest" description="Disordered" evidence="3">
    <location>
        <begin position="1685"/>
        <end position="1705"/>
    </location>
</feature>
<dbReference type="InterPro" id="IPR036116">
    <property type="entry name" value="FN3_sf"/>
</dbReference>
<evidence type="ECO:0000259" key="6">
    <source>
        <dbReference type="SMART" id="SM00044"/>
    </source>
</evidence>
<feature type="region of interest" description="Disordered" evidence="3">
    <location>
        <begin position="1388"/>
        <end position="1422"/>
    </location>
</feature>
<name>A0AAW1RCW7_9CHLO</name>
<evidence type="ECO:0000256" key="1">
    <source>
        <dbReference type="ARBA" id="ARBA00004430"/>
    </source>
</evidence>
<keyword evidence="4" id="KW-1133">Transmembrane helix</keyword>
<dbReference type="InterPro" id="IPR050697">
    <property type="entry name" value="Adenylyl/Guanylyl_Cyclase_3/4"/>
</dbReference>
<dbReference type="SUPFAM" id="SSF52058">
    <property type="entry name" value="L domain-like"/>
    <property type="match status" value="1"/>
</dbReference>
<comment type="subcellular location">
    <subcellularLocation>
        <location evidence="1">Cytoplasm</location>
        <location evidence="1">Cytoskeleton</location>
        <location evidence="1">Cilium axoneme</location>
    </subcellularLocation>
</comment>
<dbReference type="CDD" id="cd00063">
    <property type="entry name" value="FN3"/>
    <property type="match status" value="1"/>
</dbReference>
<evidence type="ECO:0000313" key="8">
    <source>
        <dbReference type="Proteomes" id="UP001445335"/>
    </source>
</evidence>
<dbReference type="InterPro" id="IPR001611">
    <property type="entry name" value="Leu-rich_rpt"/>
</dbReference>
<dbReference type="SMART" id="SM00044">
    <property type="entry name" value="CYCc"/>
    <property type="match status" value="1"/>
</dbReference>
<dbReference type="SUPFAM" id="SSF55073">
    <property type="entry name" value="Nucleotide cyclase"/>
    <property type="match status" value="3"/>
</dbReference>
<dbReference type="SUPFAM" id="SSF49265">
    <property type="entry name" value="Fibronectin type III"/>
    <property type="match status" value="1"/>
</dbReference>
<gene>
    <name evidence="7" type="ORF">WJX81_006903</name>
</gene>
<protein>
    <recommendedName>
        <fullName evidence="6">Guanylate cyclase domain-containing protein</fullName>
    </recommendedName>
</protein>
<dbReference type="Gene3D" id="3.80.10.10">
    <property type="entry name" value="Ribonuclease Inhibitor"/>
    <property type="match status" value="1"/>
</dbReference>
<evidence type="ECO:0000256" key="2">
    <source>
        <dbReference type="ARBA" id="ARBA00022614"/>
    </source>
</evidence>
<feature type="region of interest" description="Disordered" evidence="3">
    <location>
        <begin position="1751"/>
        <end position="1786"/>
    </location>
</feature>
<feature type="compositionally biased region" description="Basic and acidic residues" evidence="3">
    <location>
        <begin position="1761"/>
        <end position="1780"/>
    </location>
</feature>
<evidence type="ECO:0000256" key="4">
    <source>
        <dbReference type="SAM" id="Phobius"/>
    </source>
</evidence>
<dbReference type="PANTHER" id="PTHR43081:SF1">
    <property type="entry name" value="ADENYLATE CYCLASE, TERMINAL-DIFFERENTIATION SPECIFIC"/>
    <property type="match status" value="1"/>
</dbReference>
<feature type="domain" description="Guanylate cyclase" evidence="6">
    <location>
        <begin position="531"/>
        <end position="740"/>
    </location>
</feature>
<dbReference type="InterPro" id="IPR001054">
    <property type="entry name" value="A/G_cyclase"/>
</dbReference>
<keyword evidence="4" id="KW-0472">Membrane</keyword>
<dbReference type="InterPro" id="IPR029787">
    <property type="entry name" value="Nucleotide_cyclase"/>
</dbReference>
<comment type="caution">
    <text evidence="7">The sequence shown here is derived from an EMBL/GenBank/DDBJ whole genome shotgun (WGS) entry which is preliminary data.</text>
</comment>
<proteinExistence type="predicted"/>
<feature type="region of interest" description="Disordered" evidence="3">
    <location>
        <begin position="1457"/>
        <end position="1526"/>
    </location>
</feature>
<accession>A0AAW1RCW7</accession>
<dbReference type="InterPro" id="IPR013210">
    <property type="entry name" value="LRR_N_plant-typ"/>
</dbReference>
<dbReference type="Gene3D" id="3.30.70.1230">
    <property type="entry name" value="Nucleotide cyclase"/>
    <property type="match status" value="3"/>
</dbReference>
<dbReference type="PANTHER" id="PTHR43081">
    <property type="entry name" value="ADENYLATE CYCLASE, TERMINAL-DIFFERENTIATION SPECIFIC-RELATED"/>
    <property type="match status" value="1"/>
</dbReference>
<evidence type="ECO:0000256" key="5">
    <source>
        <dbReference type="SAM" id="SignalP"/>
    </source>
</evidence>
<dbReference type="GO" id="GO:0009190">
    <property type="term" value="P:cyclic nucleotide biosynthetic process"/>
    <property type="evidence" value="ECO:0007669"/>
    <property type="project" value="InterPro"/>
</dbReference>
<reference evidence="7 8" key="1">
    <citation type="journal article" date="2024" name="Nat. Commun.">
        <title>Phylogenomics reveals the evolutionary origins of lichenization in chlorophyte algae.</title>
        <authorList>
            <person name="Puginier C."/>
            <person name="Libourel C."/>
            <person name="Otte J."/>
            <person name="Skaloud P."/>
            <person name="Haon M."/>
            <person name="Grisel S."/>
            <person name="Petersen M."/>
            <person name="Berrin J.G."/>
            <person name="Delaux P.M."/>
            <person name="Dal Grande F."/>
            <person name="Keller J."/>
        </authorList>
    </citation>
    <scope>NUCLEOTIDE SEQUENCE [LARGE SCALE GENOMIC DNA]</scope>
    <source>
        <strain evidence="7 8">SAG 245.80</strain>
    </source>
</reference>
<feature type="signal peptide" evidence="5">
    <location>
        <begin position="1"/>
        <end position="20"/>
    </location>
</feature>
<feature type="transmembrane region" description="Helical" evidence="4">
    <location>
        <begin position="495"/>
        <end position="518"/>
    </location>
</feature>
<dbReference type="InterPro" id="IPR003961">
    <property type="entry name" value="FN3_dom"/>
</dbReference>
<dbReference type="GO" id="GO:0035556">
    <property type="term" value="P:intracellular signal transduction"/>
    <property type="evidence" value="ECO:0007669"/>
    <property type="project" value="InterPro"/>
</dbReference>
<organism evidence="7 8">
    <name type="scientific">Elliptochloris bilobata</name>
    <dbReference type="NCBI Taxonomy" id="381761"/>
    <lineage>
        <taxon>Eukaryota</taxon>
        <taxon>Viridiplantae</taxon>
        <taxon>Chlorophyta</taxon>
        <taxon>core chlorophytes</taxon>
        <taxon>Trebouxiophyceae</taxon>
        <taxon>Trebouxiophyceae incertae sedis</taxon>
        <taxon>Elliptochloris clade</taxon>
        <taxon>Elliptochloris</taxon>
    </lineage>
</organism>
<dbReference type="InterPro" id="IPR032675">
    <property type="entry name" value="LRR_dom_sf"/>
</dbReference>
<dbReference type="Gene3D" id="2.60.40.10">
    <property type="entry name" value="Immunoglobulins"/>
    <property type="match status" value="1"/>
</dbReference>
<keyword evidence="5" id="KW-0732">Signal</keyword>
<evidence type="ECO:0000313" key="7">
    <source>
        <dbReference type="EMBL" id="KAK9831455.1"/>
    </source>
</evidence>
<feature type="chain" id="PRO_5043396592" description="Guanylate cyclase domain-containing protein" evidence="5">
    <location>
        <begin position="21"/>
        <end position="1786"/>
    </location>
</feature>
<feature type="compositionally biased region" description="Low complexity" evidence="3">
    <location>
        <begin position="1502"/>
        <end position="1526"/>
    </location>
</feature>
<evidence type="ECO:0000256" key="3">
    <source>
        <dbReference type="SAM" id="MobiDB-lite"/>
    </source>
</evidence>
<sequence length="1786" mass="185922">MAHLALLACAVLIALGAVRARTSDVDKTALLAFKAALVTDQGLLASWGVRSDPCDDAWTFVSCNCSETAPPLVGVDCAAANGGPGARRVLALAVGGLDRTAGRQLVGPLSPALGALGQLHTLDLHDNRLQGGVPDALGNLTALSQLVLRGNTLTGPLPAWVSAMPALRAAWLGDNNFSGPVPPAWCSAGSFNISLQNNRQLCGEVPACLLARVPSLDGTALMDPRNISANPLGGFCDTLPPSCHADAGCGVLVPPFWTNTSLFPFNFTAFDDPGAAILSYDWGVGSDPATDNVVALGPFTGTSQAGAEVSLGGRQFSNRTLYSQAYRPRHQSLLSGQVYYVTVQATSRTAARLTANATSAPVKVVVNPPYMRTMGRVYNTPDCRISTSQTSTSNIWACWDAFQDDEVPVMGYAVQAFRDGNMSAGAAQDAQGAAVTPRVPLGVNETAYNFGNVSLKVGSTYFVRVYARNAAGLEGALDSPPISVSAPADGLSPGVVLAIVCACMVGAAAVAGGTAYWLSRTRAQRMHRAASEARRQAKALKSLMFGLTAAGGDSGARAADAMRTAREAVFVITDMESSTAQAAASAAGASSVQAIYDTVMREGIAAHGGYEINTEGDAFHIAFTTVAQAVSFAMEAQYRLLNTRWPRAVLRLPACRELRGADGLLAFRGPRVRMGIHFAAEGTIAHRLHLLTKHRVFSGPGFQVATELGDAASGGQVVLSQEAWVRLCQTMPAAGFPTVEQLGLFRLAAWPAPMWLYQVKQLLGRPLPRNFGPLRRVRQLAPGCGYNIVPPPLSGESPVLSFVAMRLDWQPKSSAGQNLLRSASGRPPPAEGEVAPAVTRRLHDSLAVVAQQFGGYLFHTADTKGRCMAAFAGALAAVRFCHAAQAALMFARWPPEAREVCGAAEAAPDGRLLFAGPRMAMAVHDTYAYQVDDPGAKGEEAGGGAVEFAGAGPRFAERLAEAVYGGQVVLSEPAWAAIQDQLPGNAQVINLGVHMLDPAFPHAVLLMEVMPALLARREFPPPDTMQTLEPGFRDSPDPSHDLAIVFLRAGKPAEVVAAESSNSPVRDETDIVATIEAYNVGVAMYTAEARALLAAHDGYECKEPEPGKLTLAFRGLEAAVRWCCALQEALLRLQWPAALLGWAECAPAHDAATGALRWRGLRVRMGMAFGRAEHRKPLNTGRADYFGALPNLAARVSALAAPGQVLVEGSAGFGGPAWAHAECGLVLLPPGGAPGGSDPSRSIELEPLGYYLLKGLDDPKLIFQAAPPALASRKFAPPSAAIRVAHLPRKLRFGVSFSSGASGSSGTRSPSRRTAKLNNIFSVAARARSGHARRIGASEPRHKRLRSSVPRLGENTPSELQVHRSHAGGASPWGSFAESVMRRVRGATAAHAPVSAPGLAQPQQRSPLAPRSAGSAGVEMAGAGGRLDSAQDLERAALAEAGGPSAEGRALAPLRVAALRRDSDSPSRSSGRSRSGRRAAAVPFARSESTPQVSHNRLADEAAGSASSASSRHGSPGGRSLSPRSAAAVSGAALHLGSLPLPATGPTAARAASRRVEGGWEAKDARELTHLWQLSAASDDYGIGSSLRLAPSASSERPPAHPYLGPPSNRSSPDRQRTSEGAEAGRYDEATTAGAGFAREVAQLFMAGRRGSVDLGAPTRPALSGMLWRPSEELAGDLRGDLSAGSSFSAAGRPGSASERPGVGAWAGAGRAGSFTGLERPPAGPGCATRLHGALEGARVSGLAIALYSGSDAGGEAGVTPRERSGNGLGRLREEAEPPSRDSGAG</sequence>